<dbReference type="InterPro" id="IPR018162">
    <property type="entry name" value="Ala-tRNA-ligase_IIc_anticod-bd"/>
</dbReference>
<dbReference type="InterPro" id="IPR009000">
    <property type="entry name" value="Transl_B-barrel_sf"/>
</dbReference>
<evidence type="ECO:0000313" key="15">
    <source>
        <dbReference type="Proteomes" id="UP000503278"/>
    </source>
</evidence>
<comment type="cofactor">
    <cofactor evidence="11">
        <name>Zn(2+)</name>
        <dbReference type="ChEBI" id="CHEBI:29105"/>
    </cofactor>
    <text evidence="11">Binds 1 zinc ion per subunit.</text>
</comment>
<feature type="binding site" evidence="11">
    <location>
        <position position="595"/>
    </location>
    <ligand>
        <name>Zn(2+)</name>
        <dbReference type="ChEBI" id="CHEBI:29105"/>
    </ligand>
</feature>
<dbReference type="InterPro" id="IPR050058">
    <property type="entry name" value="Ala-tRNA_ligase"/>
</dbReference>
<evidence type="ECO:0000313" key="14">
    <source>
        <dbReference type="EMBL" id="QJD98499.1"/>
    </source>
</evidence>
<keyword evidence="12" id="KW-0175">Coiled coil</keyword>
<dbReference type="NCBIfam" id="TIGR00344">
    <property type="entry name" value="alaS"/>
    <property type="match status" value="1"/>
</dbReference>
<dbReference type="Gene3D" id="2.40.30.130">
    <property type="match status" value="1"/>
</dbReference>
<dbReference type="GO" id="GO:0005737">
    <property type="term" value="C:cytoplasm"/>
    <property type="evidence" value="ECO:0007669"/>
    <property type="project" value="UniProtKB-SubCell"/>
</dbReference>
<evidence type="ECO:0000256" key="11">
    <source>
        <dbReference type="HAMAP-Rule" id="MF_00036"/>
    </source>
</evidence>
<evidence type="ECO:0000256" key="3">
    <source>
        <dbReference type="ARBA" id="ARBA00022598"/>
    </source>
</evidence>
<dbReference type="SUPFAM" id="SSF55681">
    <property type="entry name" value="Class II aaRS and biotin synthetases"/>
    <property type="match status" value="1"/>
</dbReference>
<sequence>MTAQQIRQAFLDFFASKGHTIVPSAPIVVKNDPTLMFTNAGMNQFKDIFLGESAAKYPRVADTQRCLRVSGKHNDLEEVGIDTYHHTMFEMLGNWSFGDYFKQEAIAWSWELLTKVYGISADRLYVTVFEGDEKEQLPRDQEAYNYWKQHIAEDRILLGNKKDNFWEMGETGPCGPCSEIHYDGRSEEERARVDGKALVNADDPNVIEIWNNVFMQFNRLKDGSLQALPARHVDTGMGFERLVRVLQGKTSNYDTDVFQPLIQFIAEKSGKPYNAAATPGTEGWNEAVAMRVMADHIRAISFAIADGQLPSNNKAGYVIRRILRRAVRYAYQYLGFKEPFLNQLVPLLAEQFKGVFDELWSQKDFVQKVVSEEENAFLRNLELGLRRLDTYFDLSNEMGIATHLDEDVAEHIKIKREFNEDRKNRLVNGTFAFTLSDTFGFPLDLTELIAREKGFNVNVEQFEHELQQQKNRSRAATAIDTGDWVILQDDDSVEFTGYDETETVAHIIKYRKVKTKGKEQYQIVLDKTPFYAESGGQVGDVGDLIFPNGDIIPVTDTKKENGLIVHFTDTLPQDMSDALTAYVDPERRLSIENNHSATHLLHAALKQVLGSHVNQKGSLVNENNLRFDFSHFSKVTEEELAQIEAIVNQKVRENIALQEERNVPYQQAISSGVTALFGEKYGDYVRVITFDETFSKELCGGTHIQHTGQIGYFKIVSESAVAAGVRRIEAISGIAAENFITEQARLVQQLKELLKNPKDVTKSIETLLDENSRLKKEIEKSIQEKAAGLKTELAQKAEAVNGINFIAQKVELPNAEAVKTLAYQLKDIVSDLFLVLAANFDGKPNLTVMIAEDLVKSRNLNAGAIVRDLAKEIQGGGGGQPFFATAGGKDASGLDRALAKAKSFVL</sequence>
<comment type="domain">
    <text evidence="11">Consists of three domains; the N-terminal catalytic domain, the editing domain and the C-terminal C-Ala domain. The editing domain removes incorrectly charged amino acids, while the C-Ala domain, along with tRNA(Ala), serves as a bridge to cooperatively bring together the editing and aminoacylation centers thus stimulating deacylation of misacylated tRNAs.</text>
</comment>
<evidence type="ECO:0000256" key="9">
    <source>
        <dbReference type="ARBA" id="ARBA00022917"/>
    </source>
</evidence>
<dbReference type="GO" id="GO:0005524">
    <property type="term" value="F:ATP binding"/>
    <property type="evidence" value="ECO:0007669"/>
    <property type="project" value="UniProtKB-UniRule"/>
</dbReference>
<dbReference type="Gene3D" id="3.30.54.20">
    <property type="match status" value="1"/>
</dbReference>
<dbReference type="InterPro" id="IPR045864">
    <property type="entry name" value="aa-tRNA-synth_II/BPL/LPL"/>
</dbReference>
<dbReference type="KEGG" id="mrob:HH214_20505"/>
<dbReference type="FunFam" id="3.30.980.10:FF:000004">
    <property type="entry name" value="Alanine--tRNA ligase, cytoplasmic"/>
    <property type="match status" value="1"/>
</dbReference>
<dbReference type="Pfam" id="PF02272">
    <property type="entry name" value="DHHA1"/>
    <property type="match status" value="1"/>
</dbReference>
<evidence type="ECO:0000256" key="2">
    <source>
        <dbReference type="ARBA" id="ARBA00022555"/>
    </source>
</evidence>
<dbReference type="CDD" id="cd00673">
    <property type="entry name" value="AlaRS_core"/>
    <property type="match status" value="1"/>
</dbReference>
<dbReference type="SUPFAM" id="SSF101353">
    <property type="entry name" value="Putative anticodon-binding domain of alanyl-tRNA synthetase (AlaRS)"/>
    <property type="match status" value="1"/>
</dbReference>
<feature type="binding site" evidence="11">
    <location>
        <position position="703"/>
    </location>
    <ligand>
        <name>Zn(2+)</name>
        <dbReference type="ChEBI" id="CHEBI:29105"/>
    </ligand>
</feature>
<evidence type="ECO:0000256" key="5">
    <source>
        <dbReference type="ARBA" id="ARBA00022741"/>
    </source>
</evidence>
<keyword evidence="3 11" id="KW-0436">Ligase</keyword>
<dbReference type="InterPro" id="IPR003156">
    <property type="entry name" value="DHHA1_dom"/>
</dbReference>
<dbReference type="Pfam" id="PF01411">
    <property type="entry name" value="tRNA-synt_2c"/>
    <property type="match status" value="1"/>
</dbReference>
<feature type="binding site" evidence="11">
    <location>
        <position position="599"/>
    </location>
    <ligand>
        <name>Zn(2+)</name>
        <dbReference type="ChEBI" id="CHEBI:29105"/>
    </ligand>
</feature>
<proteinExistence type="inferred from homology"/>
<keyword evidence="9 11" id="KW-0648">Protein biosynthesis</keyword>
<dbReference type="SMART" id="SM00863">
    <property type="entry name" value="tRNA_SAD"/>
    <property type="match status" value="1"/>
</dbReference>
<evidence type="ECO:0000256" key="10">
    <source>
        <dbReference type="ARBA" id="ARBA00023146"/>
    </source>
</evidence>
<keyword evidence="4 11" id="KW-0479">Metal-binding</keyword>
<keyword evidence="10 11" id="KW-0030">Aminoacyl-tRNA synthetase</keyword>
<dbReference type="GO" id="GO:0004813">
    <property type="term" value="F:alanine-tRNA ligase activity"/>
    <property type="evidence" value="ECO:0007669"/>
    <property type="project" value="UniProtKB-UniRule"/>
</dbReference>
<feature type="binding site" evidence="11">
    <location>
        <position position="699"/>
    </location>
    <ligand>
        <name>Zn(2+)</name>
        <dbReference type="ChEBI" id="CHEBI:29105"/>
    </ligand>
</feature>
<dbReference type="FunFam" id="3.10.310.40:FF:000001">
    <property type="entry name" value="Alanine--tRNA ligase"/>
    <property type="match status" value="1"/>
</dbReference>
<feature type="coiled-coil region" evidence="12">
    <location>
        <begin position="736"/>
        <end position="784"/>
    </location>
</feature>
<dbReference type="FunFam" id="3.30.930.10:FF:000011">
    <property type="entry name" value="Alanine--tRNA ligase, cytoplasmic"/>
    <property type="match status" value="1"/>
</dbReference>
<name>A0A7L5E841_9SPHI</name>
<evidence type="ECO:0000256" key="1">
    <source>
        <dbReference type="ARBA" id="ARBA00008226"/>
    </source>
</evidence>
<comment type="similarity">
    <text evidence="1 11">Belongs to the class-II aminoacyl-tRNA synthetase family.</text>
</comment>
<dbReference type="EC" id="6.1.1.7" evidence="11"/>
<dbReference type="SUPFAM" id="SSF55186">
    <property type="entry name" value="ThrRS/AlaRS common domain"/>
    <property type="match status" value="1"/>
</dbReference>
<dbReference type="GO" id="GO:0002161">
    <property type="term" value="F:aminoacyl-tRNA deacylase activity"/>
    <property type="evidence" value="ECO:0007669"/>
    <property type="project" value="TreeGrafter"/>
</dbReference>
<reference evidence="14 15" key="1">
    <citation type="submission" date="2020-04" db="EMBL/GenBank/DDBJ databases">
        <title>Genome sequencing of novel species.</title>
        <authorList>
            <person name="Heo J."/>
            <person name="Kim S.-J."/>
            <person name="Kim J.-S."/>
            <person name="Hong S.-B."/>
            <person name="Kwon S.-W."/>
        </authorList>
    </citation>
    <scope>NUCLEOTIDE SEQUENCE [LARGE SCALE GENOMIC DNA]</scope>
    <source>
        <strain evidence="14 15">F39-2</strain>
    </source>
</reference>
<dbReference type="AlphaFoldDB" id="A0A7L5E841"/>
<evidence type="ECO:0000256" key="8">
    <source>
        <dbReference type="ARBA" id="ARBA00022884"/>
    </source>
</evidence>
<dbReference type="InterPro" id="IPR018165">
    <property type="entry name" value="Ala-tRNA-synth_IIc_core"/>
</dbReference>
<keyword evidence="7 11" id="KW-0067">ATP-binding</keyword>
<evidence type="ECO:0000256" key="6">
    <source>
        <dbReference type="ARBA" id="ARBA00022833"/>
    </source>
</evidence>
<evidence type="ECO:0000256" key="4">
    <source>
        <dbReference type="ARBA" id="ARBA00022723"/>
    </source>
</evidence>
<gene>
    <name evidence="11 14" type="primary">alaS</name>
    <name evidence="14" type="ORF">HH214_20505</name>
</gene>
<dbReference type="InterPro" id="IPR012947">
    <property type="entry name" value="tRNA_SAD"/>
</dbReference>
<dbReference type="GO" id="GO:0000049">
    <property type="term" value="F:tRNA binding"/>
    <property type="evidence" value="ECO:0007669"/>
    <property type="project" value="UniProtKB-KW"/>
</dbReference>
<evidence type="ECO:0000256" key="12">
    <source>
        <dbReference type="SAM" id="Coils"/>
    </source>
</evidence>
<dbReference type="PANTHER" id="PTHR11777:SF9">
    <property type="entry name" value="ALANINE--TRNA LIGASE, CYTOPLASMIC"/>
    <property type="match status" value="1"/>
</dbReference>
<feature type="domain" description="Alanyl-transfer RNA synthetases family profile" evidence="13">
    <location>
        <begin position="1"/>
        <end position="742"/>
    </location>
</feature>
<dbReference type="Pfam" id="PF07973">
    <property type="entry name" value="tRNA_SAD"/>
    <property type="match status" value="1"/>
</dbReference>
<keyword evidence="11" id="KW-0963">Cytoplasm</keyword>
<dbReference type="GO" id="GO:0008270">
    <property type="term" value="F:zinc ion binding"/>
    <property type="evidence" value="ECO:0007669"/>
    <property type="project" value="UniProtKB-UniRule"/>
</dbReference>
<accession>A0A7L5E841</accession>
<comment type="function">
    <text evidence="11">Catalyzes the attachment of alanine to tRNA(Ala) in a two-step reaction: alanine is first activated by ATP to form Ala-AMP and then transferred to the acceptor end of tRNA(Ala). Also edits incorrectly charged Ser-tRNA(Ala) and Gly-tRNA(Ala) via its editing domain.</text>
</comment>
<dbReference type="InterPro" id="IPR018164">
    <property type="entry name" value="Ala-tRNA-synth_IIc_N"/>
</dbReference>
<keyword evidence="2 11" id="KW-0820">tRNA-binding</keyword>
<comment type="catalytic activity">
    <reaction evidence="11">
        <text>tRNA(Ala) + L-alanine + ATP = L-alanyl-tRNA(Ala) + AMP + diphosphate</text>
        <dbReference type="Rhea" id="RHEA:12540"/>
        <dbReference type="Rhea" id="RHEA-COMP:9657"/>
        <dbReference type="Rhea" id="RHEA-COMP:9923"/>
        <dbReference type="ChEBI" id="CHEBI:30616"/>
        <dbReference type="ChEBI" id="CHEBI:33019"/>
        <dbReference type="ChEBI" id="CHEBI:57972"/>
        <dbReference type="ChEBI" id="CHEBI:78442"/>
        <dbReference type="ChEBI" id="CHEBI:78497"/>
        <dbReference type="ChEBI" id="CHEBI:456215"/>
        <dbReference type="EC" id="6.1.1.7"/>
    </reaction>
</comment>
<organism evidence="14 15">
    <name type="scientific">Mucilaginibacter robiniae</name>
    <dbReference type="NCBI Taxonomy" id="2728022"/>
    <lineage>
        <taxon>Bacteria</taxon>
        <taxon>Pseudomonadati</taxon>
        <taxon>Bacteroidota</taxon>
        <taxon>Sphingobacteriia</taxon>
        <taxon>Sphingobacteriales</taxon>
        <taxon>Sphingobacteriaceae</taxon>
        <taxon>Mucilaginibacter</taxon>
    </lineage>
</organism>
<dbReference type="GO" id="GO:0006419">
    <property type="term" value="P:alanyl-tRNA aminoacylation"/>
    <property type="evidence" value="ECO:0007669"/>
    <property type="project" value="UniProtKB-UniRule"/>
</dbReference>
<dbReference type="Gene3D" id="3.30.930.10">
    <property type="entry name" value="Bira Bifunctional Protein, Domain 2"/>
    <property type="match status" value="1"/>
</dbReference>
<comment type="subcellular location">
    <subcellularLocation>
        <location evidence="11">Cytoplasm</location>
    </subcellularLocation>
</comment>
<dbReference type="PRINTS" id="PR00980">
    <property type="entry name" value="TRNASYNTHALA"/>
</dbReference>
<keyword evidence="5 11" id="KW-0547">Nucleotide-binding</keyword>
<dbReference type="PANTHER" id="PTHR11777">
    <property type="entry name" value="ALANYL-TRNA SYNTHETASE"/>
    <property type="match status" value="1"/>
</dbReference>
<evidence type="ECO:0000259" key="13">
    <source>
        <dbReference type="PROSITE" id="PS50860"/>
    </source>
</evidence>
<protein>
    <recommendedName>
        <fullName evidence="11">Alanine--tRNA ligase</fullName>
        <ecNumber evidence="11">6.1.1.7</ecNumber>
    </recommendedName>
    <alternativeName>
        <fullName evidence="11">Alanyl-tRNA synthetase</fullName>
        <shortName evidence="11">AlaRS</shortName>
    </alternativeName>
</protein>
<dbReference type="InterPro" id="IPR002318">
    <property type="entry name" value="Ala-tRNA-lgiase_IIc"/>
</dbReference>
<dbReference type="Gene3D" id="3.10.310.40">
    <property type="match status" value="1"/>
</dbReference>
<dbReference type="Gene3D" id="3.30.980.10">
    <property type="entry name" value="Threonyl-trna Synthetase, Chain A, domain 2"/>
    <property type="match status" value="1"/>
</dbReference>
<dbReference type="InterPro" id="IPR023033">
    <property type="entry name" value="Ala_tRNA_ligase_euk/bac"/>
</dbReference>
<dbReference type="Proteomes" id="UP000503278">
    <property type="component" value="Chromosome"/>
</dbReference>
<dbReference type="SUPFAM" id="SSF50447">
    <property type="entry name" value="Translation proteins"/>
    <property type="match status" value="1"/>
</dbReference>
<keyword evidence="6 11" id="KW-0862">Zinc</keyword>
<dbReference type="InterPro" id="IPR018163">
    <property type="entry name" value="Thr/Ala-tRNA-synth_IIc_edit"/>
</dbReference>
<dbReference type="EMBL" id="CP051682">
    <property type="protein sequence ID" value="QJD98499.1"/>
    <property type="molecule type" value="Genomic_DNA"/>
</dbReference>
<keyword evidence="8 11" id="KW-0694">RNA-binding</keyword>
<dbReference type="RefSeq" id="WP_169611237.1">
    <property type="nucleotide sequence ID" value="NZ_CP051682.1"/>
</dbReference>
<dbReference type="HAMAP" id="MF_00036_B">
    <property type="entry name" value="Ala_tRNA_synth_B"/>
    <property type="match status" value="1"/>
</dbReference>
<evidence type="ECO:0000256" key="7">
    <source>
        <dbReference type="ARBA" id="ARBA00022840"/>
    </source>
</evidence>
<dbReference type="PROSITE" id="PS50860">
    <property type="entry name" value="AA_TRNA_LIGASE_II_ALA"/>
    <property type="match status" value="1"/>
</dbReference>
<keyword evidence="15" id="KW-1185">Reference proteome</keyword>